<organism evidence="1 2">
    <name type="scientific">Desulfohalobium retbaense (strain ATCC 49708 / DSM 5692 / JCM 16813 / HR100)</name>
    <dbReference type="NCBI Taxonomy" id="485915"/>
    <lineage>
        <taxon>Bacteria</taxon>
        <taxon>Pseudomonadati</taxon>
        <taxon>Thermodesulfobacteriota</taxon>
        <taxon>Desulfovibrionia</taxon>
        <taxon>Desulfovibrionales</taxon>
        <taxon>Desulfohalobiaceae</taxon>
        <taxon>Desulfohalobium</taxon>
    </lineage>
</organism>
<dbReference type="EMBL" id="CP001734">
    <property type="protein sequence ID" value="ACV68237.1"/>
    <property type="molecule type" value="Genomic_DNA"/>
</dbReference>
<evidence type="ECO:0000313" key="1">
    <source>
        <dbReference type="EMBL" id="ACV68237.1"/>
    </source>
</evidence>
<keyword evidence="2" id="KW-1185">Reference proteome</keyword>
<dbReference type="HOGENOM" id="CLU_1208008_0_0_7"/>
<dbReference type="eggNOG" id="ENOG5033APC">
    <property type="taxonomic scope" value="Bacteria"/>
</dbReference>
<dbReference type="STRING" id="485915.Dret_0949"/>
<accession>C8X1E0</accession>
<dbReference type="OrthoDB" id="7357784at2"/>
<evidence type="ECO:0000313" key="2">
    <source>
        <dbReference type="Proteomes" id="UP000001052"/>
    </source>
</evidence>
<dbReference type="Proteomes" id="UP000001052">
    <property type="component" value="Chromosome"/>
</dbReference>
<dbReference type="KEGG" id="drt:Dret_0949"/>
<gene>
    <name evidence="1" type="ordered locus">Dret_0949</name>
</gene>
<name>C8X1E0_DESRD</name>
<sequence length="243" mass="26785">MGALGHYLEENGIPTTQISLIAEHTQHIKPPRALWVPFELGRPLGTPDHPQFQTRVLLAALRLLEAQHGPVLESFPEDAPEPAQDEAGETTWACPIPSSATAAKETTQERLVESLHREVAELRPWYDLGRERNARTAMATYTPEGAVSLLADYLLHGSPTTPPQENTPGEALRLAVQDLQTFYFEAASSRPDAGVPSSQAFDNWFWNETVAAKALHTVKEICMESADKELRSTATVCLVPMPR</sequence>
<reference evidence="1 2" key="2">
    <citation type="journal article" date="2010" name="Stand. Genomic Sci.">
        <title>Complete genome sequence of Desulfohalobium retbaense type strain (HR(100)).</title>
        <authorList>
            <person name="Spring S."/>
            <person name="Nolan M."/>
            <person name="Lapidus A."/>
            <person name="Glavina Del Rio T."/>
            <person name="Copeland A."/>
            <person name="Tice H."/>
            <person name="Cheng J.F."/>
            <person name="Lucas S."/>
            <person name="Land M."/>
            <person name="Chen F."/>
            <person name="Bruce D."/>
            <person name="Goodwin L."/>
            <person name="Pitluck S."/>
            <person name="Ivanova N."/>
            <person name="Mavromatis K."/>
            <person name="Mikhailova N."/>
            <person name="Pati A."/>
            <person name="Chen A."/>
            <person name="Palaniappan K."/>
            <person name="Hauser L."/>
            <person name="Chang Y.J."/>
            <person name="Jeffries C.D."/>
            <person name="Munk C."/>
            <person name="Kiss H."/>
            <person name="Chain P."/>
            <person name="Han C."/>
            <person name="Brettin T."/>
            <person name="Detter J.C."/>
            <person name="Schuler E."/>
            <person name="Goker M."/>
            <person name="Rohde M."/>
            <person name="Bristow J."/>
            <person name="Eisen J.A."/>
            <person name="Markowitz V."/>
            <person name="Hugenholtz P."/>
            <person name="Kyrpides N.C."/>
            <person name="Klenk H.P."/>
        </authorList>
    </citation>
    <scope>NUCLEOTIDE SEQUENCE [LARGE SCALE GENOMIC DNA]</scope>
    <source>
        <strain evidence="1 2">DSM 5692</strain>
    </source>
</reference>
<protein>
    <submittedName>
        <fullName evidence="1">Uncharacterized protein</fullName>
    </submittedName>
</protein>
<proteinExistence type="predicted"/>
<dbReference type="AlphaFoldDB" id="C8X1E0"/>
<reference evidence="2" key="1">
    <citation type="submission" date="2009-09" db="EMBL/GenBank/DDBJ databases">
        <title>The complete chromosome of Desulfohalobium retbaense DSM 5692.</title>
        <authorList>
            <consortium name="US DOE Joint Genome Institute (JGI-PGF)"/>
            <person name="Lucas S."/>
            <person name="Copeland A."/>
            <person name="Lapidus A."/>
            <person name="Glavina del Rio T."/>
            <person name="Dalin E."/>
            <person name="Tice H."/>
            <person name="Bruce D."/>
            <person name="Goodwin L."/>
            <person name="Pitluck S."/>
            <person name="Kyrpides N."/>
            <person name="Mavromatis K."/>
            <person name="Ivanova N."/>
            <person name="Mikhailova N."/>
            <person name="Munk A.C."/>
            <person name="Brettin T."/>
            <person name="Detter J.C."/>
            <person name="Han C."/>
            <person name="Tapia R."/>
            <person name="Larimer F."/>
            <person name="Land M."/>
            <person name="Hauser L."/>
            <person name="Markowitz V."/>
            <person name="Cheng J.-F."/>
            <person name="Hugenholtz P."/>
            <person name="Woyke T."/>
            <person name="Wu D."/>
            <person name="Spring S."/>
            <person name="Klenk H.-P."/>
            <person name="Eisen J.A."/>
        </authorList>
    </citation>
    <scope>NUCLEOTIDE SEQUENCE [LARGE SCALE GENOMIC DNA]</scope>
    <source>
        <strain evidence="2">DSM 5692</strain>
    </source>
</reference>